<keyword evidence="2" id="KW-0472">Membrane</keyword>
<keyword evidence="4" id="KW-1185">Reference proteome</keyword>
<evidence type="ECO:0000256" key="1">
    <source>
        <dbReference type="SAM" id="MobiDB-lite"/>
    </source>
</evidence>
<dbReference type="VEuPathDB" id="PiroplasmaDB:BBOV_III010310"/>
<protein>
    <submittedName>
        <fullName evidence="3">Uncharacterized protein</fullName>
    </submittedName>
</protein>
<reference evidence="4" key="2">
    <citation type="journal article" date="2020" name="Data Brief">
        <title>Transcriptome dataset of Babesia bovis life stages within vertebrate and invertebrate hosts.</title>
        <authorList>
            <person name="Ueti M.W."/>
            <person name="Johnson W.C."/>
            <person name="Kappmeyer L.S."/>
            <person name="Herndon D.R."/>
            <person name="Mousel M.R."/>
            <person name="Reif K.E."/>
            <person name="Taus N.S."/>
            <person name="Ifeonu O.O."/>
            <person name="Silva J.C."/>
            <person name="Suarez C.E."/>
            <person name="Brayton K.A."/>
        </authorList>
    </citation>
    <scope>NUCLEOTIDE SEQUENCE [LARGE SCALE GENOMIC DNA]</scope>
</reference>
<dbReference type="InParanoid" id="A7APV3"/>
<feature type="compositionally biased region" description="Polar residues" evidence="1">
    <location>
        <begin position="17"/>
        <end position="30"/>
    </location>
</feature>
<feature type="compositionally biased region" description="Low complexity" evidence="1">
    <location>
        <begin position="1"/>
        <end position="16"/>
    </location>
</feature>
<name>A7APV3_BABBO</name>
<feature type="transmembrane region" description="Helical" evidence="2">
    <location>
        <begin position="59"/>
        <end position="77"/>
    </location>
</feature>
<dbReference type="KEGG" id="bbo:BBOV_III010310"/>
<sequence>MSSTSARSSGSRPSYRLQSPSRKVTFSQTCEVIPRSSEANSQHSKENEERDDDNATLEIILFLVTIILPFIGCIIFIKRKNARKTSRQYQWAYRALQLGTFLSVVYSFILCSLLHQYKLQSSEGDILGYSYVEIKDAVQPAS</sequence>
<organism evidence="3 4">
    <name type="scientific">Babesia bovis</name>
    <dbReference type="NCBI Taxonomy" id="5865"/>
    <lineage>
        <taxon>Eukaryota</taxon>
        <taxon>Sar</taxon>
        <taxon>Alveolata</taxon>
        <taxon>Apicomplexa</taxon>
        <taxon>Aconoidasida</taxon>
        <taxon>Piroplasmida</taxon>
        <taxon>Babesiidae</taxon>
        <taxon>Babesia</taxon>
    </lineage>
</organism>
<reference evidence="3 4" key="1">
    <citation type="journal article" date="2007" name="PLoS Pathog.">
        <title>Genome sequence of Babesia bovis and comparative analysis of apicomplexan hemoprotozoa.</title>
        <authorList>
            <person name="Brayton K.A."/>
            <person name="Lau A.O.T."/>
            <person name="Herndon D.R."/>
            <person name="Hannick L."/>
            <person name="Kappmeyer L.S."/>
            <person name="Berens S.J."/>
            <person name="Bidwell S.L."/>
            <person name="Brown W.C."/>
            <person name="Crabtree J."/>
            <person name="Fadrosh D."/>
            <person name="Feldblum T."/>
            <person name="Forberger H.A."/>
            <person name="Haas B.J."/>
            <person name="Howell J.M."/>
            <person name="Khouri H."/>
            <person name="Koo H."/>
            <person name="Mann D.J."/>
            <person name="Norimine J."/>
            <person name="Paulsen I.T."/>
            <person name="Radune D."/>
            <person name="Ren Q."/>
            <person name="Smith R.K. Jr."/>
            <person name="Suarez C.E."/>
            <person name="White O."/>
            <person name="Wortman J.R."/>
            <person name="Knowles D.P. Jr."/>
            <person name="McElwain T.F."/>
            <person name="Nene V.M."/>
        </authorList>
    </citation>
    <scope>NUCLEOTIDE SEQUENCE [LARGE SCALE GENOMIC DNA]</scope>
    <source>
        <strain evidence="3">T2Bo</strain>
    </source>
</reference>
<dbReference type="EMBL" id="AAXT01000001">
    <property type="protein sequence ID" value="EDO08587.1"/>
    <property type="molecule type" value="Genomic_DNA"/>
</dbReference>
<dbReference type="eggNOG" id="ENOG502SX3K">
    <property type="taxonomic scope" value="Eukaryota"/>
</dbReference>
<evidence type="ECO:0000313" key="3">
    <source>
        <dbReference type="EMBL" id="EDO08587.1"/>
    </source>
</evidence>
<reference evidence="4" key="3">
    <citation type="journal article" date="2021" name="Int. J. Parasitol.">
        <title>Comparative analysis of gene expression between Babesia bovis blood stages and kinetes allowed by improved genome annotation.</title>
        <authorList>
            <person name="Ueti M.W."/>
            <person name="Johnson W.C."/>
            <person name="Kappmeyer L.S."/>
            <person name="Herndon D.R."/>
            <person name="Mousel M.R."/>
            <person name="Reif K.E."/>
            <person name="Taus N.S."/>
            <person name="Ifeonu O.O."/>
            <person name="Silva J.C."/>
            <person name="Suarez C.E."/>
            <person name="Brayton K.A."/>
        </authorList>
    </citation>
    <scope>NUCLEOTIDE SEQUENCE [LARGE SCALE GENOMIC DNA]</scope>
</reference>
<dbReference type="GeneID" id="5480411"/>
<gene>
    <name evidence="3" type="ORF">BBOV_III010310</name>
</gene>
<evidence type="ECO:0000256" key="2">
    <source>
        <dbReference type="SAM" id="Phobius"/>
    </source>
</evidence>
<evidence type="ECO:0000313" key="4">
    <source>
        <dbReference type="Proteomes" id="UP000002173"/>
    </source>
</evidence>
<proteinExistence type="predicted"/>
<accession>A7APV3</accession>
<dbReference type="Proteomes" id="UP000002173">
    <property type="component" value="Unassembled WGS sequence"/>
</dbReference>
<feature type="region of interest" description="Disordered" evidence="1">
    <location>
        <begin position="1"/>
        <end position="52"/>
    </location>
</feature>
<dbReference type="RefSeq" id="XP_001612155.1">
    <property type="nucleotide sequence ID" value="XM_001612105.1"/>
</dbReference>
<keyword evidence="2" id="KW-0812">Transmembrane</keyword>
<dbReference type="AlphaFoldDB" id="A7APV3"/>
<feature type="transmembrane region" description="Helical" evidence="2">
    <location>
        <begin position="98"/>
        <end position="117"/>
    </location>
</feature>
<comment type="caution">
    <text evidence="3">The sequence shown here is derived from an EMBL/GenBank/DDBJ whole genome shotgun (WGS) entry which is preliminary data.</text>
</comment>
<keyword evidence="2" id="KW-1133">Transmembrane helix</keyword>